<evidence type="ECO:0000256" key="1">
    <source>
        <dbReference type="ARBA" id="ARBA00004613"/>
    </source>
</evidence>
<evidence type="ECO:0000256" key="2">
    <source>
        <dbReference type="ARBA" id="ARBA00010400"/>
    </source>
</evidence>
<comment type="caution">
    <text evidence="6">The sequence shown here is derived from an EMBL/GenBank/DDBJ whole genome shotgun (WGS) entry which is preliminary data.</text>
</comment>
<evidence type="ECO:0000313" key="7">
    <source>
        <dbReference type="Proteomes" id="UP000237271"/>
    </source>
</evidence>
<evidence type="ECO:0000313" key="6">
    <source>
        <dbReference type="EMBL" id="POM69607.1"/>
    </source>
</evidence>
<feature type="chain" id="PRO_5044992406" description="RxLR effector protein" evidence="5">
    <location>
        <begin position="20"/>
        <end position="250"/>
    </location>
</feature>
<protein>
    <recommendedName>
        <fullName evidence="5">RxLR effector protein</fullName>
    </recommendedName>
</protein>
<proteinExistence type="inferred from homology"/>
<evidence type="ECO:0000256" key="5">
    <source>
        <dbReference type="RuleBase" id="RU367124"/>
    </source>
</evidence>
<keyword evidence="7" id="KW-1185">Reference proteome</keyword>
<comment type="similarity">
    <text evidence="2 5">Belongs to the RxLR effector family.</text>
</comment>
<dbReference type="EMBL" id="NCKW01007839">
    <property type="protein sequence ID" value="POM69607.1"/>
    <property type="molecule type" value="Genomic_DNA"/>
</dbReference>
<dbReference type="Pfam" id="PF16810">
    <property type="entry name" value="RXLR"/>
    <property type="match status" value="1"/>
</dbReference>
<dbReference type="InterPro" id="IPR031825">
    <property type="entry name" value="RXLR"/>
</dbReference>
<reference evidence="6 7" key="1">
    <citation type="journal article" date="2017" name="Genome Biol. Evol.">
        <title>Phytophthora megakarya and P. palmivora, closely related causal agents of cacao black pod rot, underwent increases in genome sizes and gene numbers by different mechanisms.</title>
        <authorList>
            <person name="Ali S.S."/>
            <person name="Shao J."/>
            <person name="Lary D.J."/>
            <person name="Kronmiller B."/>
            <person name="Shen D."/>
            <person name="Strem M.D."/>
            <person name="Amoako-Attah I."/>
            <person name="Akrofi A.Y."/>
            <person name="Begoude B.A."/>
            <person name="Ten Hoopen G.M."/>
            <person name="Coulibaly K."/>
            <person name="Kebe B.I."/>
            <person name="Melnick R.L."/>
            <person name="Guiltinan M.J."/>
            <person name="Tyler B.M."/>
            <person name="Meinhardt L.W."/>
            <person name="Bailey B.A."/>
        </authorList>
    </citation>
    <scope>NUCLEOTIDE SEQUENCE [LARGE SCALE GENOMIC DNA]</scope>
    <source>
        <strain evidence="7">sbr112.9</strain>
    </source>
</reference>
<evidence type="ECO:0000256" key="3">
    <source>
        <dbReference type="ARBA" id="ARBA00022525"/>
    </source>
</evidence>
<dbReference type="AlphaFoldDB" id="A0A2P4XVM3"/>
<name>A0A2P4XVM3_9STRA</name>
<evidence type="ECO:0000256" key="4">
    <source>
        <dbReference type="ARBA" id="ARBA00022729"/>
    </source>
</evidence>
<sequence length="250" mass="28129">MHLCFYPLVIASTIVLTVAADLQHPSVPVIASLDTVQPVETAALKRDGKRILRGNKNEDDSNEVLKLYLDDEERAGELAKQLSKIDDFKLAPKVSNFEENLMAKLKKNSMVQNLLDDFTDQRWPMKKLRSVLDFTRNTRPGTTKYEAYTLLRVVRKYNNLLAKAGPNAENNLGQAIAAKVDRNPLAKGLVDDFMNKGWTTKHLKDVLGNTKANSAVSPLNQDAYTALIMFREYNDIVSLFSKAMYVRPKA</sequence>
<gene>
    <name evidence="6" type="ORF">PHPALM_14093</name>
</gene>
<keyword evidence="3 5" id="KW-0964">Secreted</keyword>
<comment type="domain">
    <text evidence="5">The RxLR-dEER motif acts to carry the protein into the host cell cytoplasm through binding to cell surface phosphatidylinositol-3-phosphate.</text>
</comment>
<keyword evidence="4 5" id="KW-0732">Signal</keyword>
<accession>A0A2P4XVM3</accession>
<comment type="function">
    <text evidence="5">Effector that suppresses plant defense responses during pathogen infection.</text>
</comment>
<dbReference type="Proteomes" id="UP000237271">
    <property type="component" value="Unassembled WGS sequence"/>
</dbReference>
<comment type="subcellular location">
    <subcellularLocation>
        <location evidence="1 5">Secreted</location>
    </subcellularLocation>
</comment>
<organism evidence="6 7">
    <name type="scientific">Phytophthora palmivora</name>
    <dbReference type="NCBI Taxonomy" id="4796"/>
    <lineage>
        <taxon>Eukaryota</taxon>
        <taxon>Sar</taxon>
        <taxon>Stramenopiles</taxon>
        <taxon>Oomycota</taxon>
        <taxon>Peronosporomycetes</taxon>
        <taxon>Peronosporales</taxon>
        <taxon>Peronosporaceae</taxon>
        <taxon>Phytophthora</taxon>
    </lineage>
</organism>
<feature type="signal peptide" evidence="5">
    <location>
        <begin position="1"/>
        <end position="19"/>
    </location>
</feature>